<keyword evidence="27" id="KW-1185">Reference proteome</keyword>
<comment type="cofactor">
    <cofactor evidence="1">
        <name>Mg(2+)</name>
        <dbReference type="ChEBI" id="CHEBI:18420"/>
    </cofactor>
</comment>
<dbReference type="SUPFAM" id="SSF53244">
    <property type="entry name" value="MurD-like peptide ligases, peptide-binding domain"/>
    <property type="match status" value="1"/>
</dbReference>
<evidence type="ECO:0000256" key="1">
    <source>
        <dbReference type="ARBA" id="ARBA00001946"/>
    </source>
</evidence>
<evidence type="ECO:0000256" key="17">
    <source>
        <dbReference type="ARBA" id="ARBA00030592"/>
    </source>
</evidence>
<dbReference type="eggNOG" id="COG0285">
    <property type="taxonomic scope" value="Bacteria"/>
</dbReference>
<reference evidence="27" key="1">
    <citation type="submission" date="2010-05" db="EMBL/GenBank/DDBJ databases">
        <title>Complete sequence of Methylotenera sp. 301.</title>
        <authorList>
            <person name="Lucas S."/>
            <person name="Copeland A."/>
            <person name="Lapidus A."/>
            <person name="Cheng J.-F."/>
            <person name="Bruce D."/>
            <person name="Goodwin L."/>
            <person name="Pitluck S."/>
            <person name="Clum A."/>
            <person name="Land M."/>
            <person name="Hauser L."/>
            <person name="Kyrpides N."/>
            <person name="Ivanova N."/>
            <person name="Chistoservova L."/>
            <person name="Kalyuzhnaya M."/>
            <person name="Woyke T."/>
        </authorList>
    </citation>
    <scope>NUCLEOTIDE SEQUENCE [LARGE SCALE GENOMIC DNA]</scope>
    <source>
        <strain evidence="27">301</strain>
    </source>
</reference>
<dbReference type="GO" id="GO:0046654">
    <property type="term" value="P:tetrahydrofolate biosynthetic process"/>
    <property type="evidence" value="ECO:0007669"/>
    <property type="project" value="UniProtKB-UniPathway"/>
</dbReference>
<evidence type="ECO:0000256" key="18">
    <source>
        <dbReference type="ARBA" id="ARBA00032510"/>
    </source>
</evidence>
<organism evidence="26 27">
    <name type="scientific">Methylotenera versatilis (strain 301)</name>
    <dbReference type="NCBI Taxonomy" id="666681"/>
    <lineage>
        <taxon>Bacteria</taxon>
        <taxon>Pseudomonadati</taxon>
        <taxon>Pseudomonadota</taxon>
        <taxon>Betaproteobacteria</taxon>
        <taxon>Nitrosomonadales</taxon>
        <taxon>Methylophilaceae</taxon>
        <taxon>Methylotenera</taxon>
    </lineage>
</organism>
<evidence type="ECO:0000256" key="6">
    <source>
        <dbReference type="ARBA" id="ARBA00011245"/>
    </source>
</evidence>
<comment type="subunit">
    <text evidence="6">Monomer.</text>
</comment>
<dbReference type="Pfam" id="PF02875">
    <property type="entry name" value="Mur_ligase_C"/>
    <property type="match status" value="1"/>
</dbReference>
<dbReference type="AlphaFoldDB" id="D7DHN0"/>
<keyword evidence="10 23" id="KW-0436">Ligase</keyword>
<evidence type="ECO:0000256" key="11">
    <source>
        <dbReference type="ARBA" id="ARBA00022723"/>
    </source>
</evidence>
<evidence type="ECO:0000256" key="8">
    <source>
        <dbReference type="ARBA" id="ARBA00013025"/>
    </source>
</evidence>
<dbReference type="GO" id="GO:0046656">
    <property type="term" value="P:folic acid biosynthetic process"/>
    <property type="evidence" value="ECO:0007669"/>
    <property type="project" value="UniProtKB-KW"/>
</dbReference>
<evidence type="ECO:0000313" key="26">
    <source>
        <dbReference type="EMBL" id="ADI29565.1"/>
    </source>
</evidence>
<evidence type="ECO:0000256" key="10">
    <source>
        <dbReference type="ARBA" id="ARBA00022598"/>
    </source>
</evidence>
<reference evidence="26 27" key="2">
    <citation type="journal article" date="2011" name="J. Bacteriol.">
        <title>Genomes of three methylotrophs from a single niche uncover genetic and metabolic divergence of Methylophilaceae.</title>
        <authorList>
            <person name="Lapidus A."/>
            <person name="Clum A."/>
            <person name="Labutti K."/>
            <person name="Kaluzhnaya M.G."/>
            <person name="Lim S."/>
            <person name="Beck D.A."/>
            <person name="Glavina Del Rio T."/>
            <person name="Nolan M."/>
            <person name="Mavromatis K."/>
            <person name="Huntemann M."/>
            <person name="Lucas S."/>
            <person name="Lidstrom M.E."/>
            <person name="Ivanova N."/>
            <person name="Chistoserdova L."/>
        </authorList>
    </citation>
    <scope>NUCLEOTIDE SEQUENCE [LARGE SCALE GENOMIC DNA]</scope>
    <source>
        <strain evidence="26 27">301</strain>
    </source>
</reference>
<dbReference type="GO" id="GO:0005524">
    <property type="term" value="F:ATP binding"/>
    <property type="evidence" value="ECO:0007669"/>
    <property type="project" value="UniProtKB-KW"/>
</dbReference>
<comment type="similarity">
    <text evidence="5 23">Belongs to the folylpolyglutamate synthase family.</text>
</comment>
<dbReference type="NCBIfam" id="TIGR01499">
    <property type="entry name" value="folC"/>
    <property type="match status" value="1"/>
</dbReference>
<dbReference type="EMBL" id="CP002056">
    <property type="protein sequence ID" value="ADI29565.1"/>
    <property type="molecule type" value="Genomic_DNA"/>
</dbReference>
<evidence type="ECO:0000313" key="27">
    <source>
        <dbReference type="Proteomes" id="UP000000383"/>
    </source>
</evidence>
<evidence type="ECO:0000256" key="22">
    <source>
        <dbReference type="ARBA" id="ARBA00049161"/>
    </source>
</evidence>
<dbReference type="HOGENOM" id="CLU_015869_1_0_4"/>
<keyword evidence="11" id="KW-0479">Metal-binding</keyword>
<evidence type="ECO:0000256" key="19">
    <source>
        <dbReference type="ARBA" id="ARBA00047493"/>
    </source>
</evidence>
<evidence type="ECO:0000256" key="16">
    <source>
        <dbReference type="ARBA" id="ARBA00030048"/>
    </source>
</evidence>
<comment type="function">
    <text evidence="2">Functions in two distinct reactions of the de novo folate biosynthetic pathway. Catalyzes the addition of a glutamate residue to dihydropteroate (7,8-dihydropteroate or H2Pte) to form dihydrofolate (7,8-dihydrofolate monoglutamate or H2Pte-Glu). Also catalyzes successive additions of L-glutamate to tetrahydrofolate or 10-formyltetrahydrofolate or 5,10-methylenetetrahydrofolate, leading to folylpolyglutamate derivatives.</text>
</comment>
<evidence type="ECO:0000256" key="13">
    <source>
        <dbReference type="ARBA" id="ARBA00022840"/>
    </source>
</evidence>
<dbReference type="InterPro" id="IPR013221">
    <property type="entry name" value="Mur_ligase_cen"/>
</dbReference>
<evidence type="ECO:0000256" key="5">
    <source>
        <dbReference type="ARBA" id="ARBA00008276"/>
    </source>
</evidence>
<dbReference type="UniPathway" id="UPA00077">
    <property type="reaction ID" value="UER00157"/>
</dbReference>
<evidence type="ECO:0000259" key="25">
    <source>
        <dbReference type="Pfam" id="PF08245"/>
    </source>
</evidence>
<dbReference type="GO" id="GO:0046872">
    <property type="term" value="F:metal ion binding"/>
    <property type="evidence" value="ECO:0007669"/>
    <property type="project" value="UniProtKB-KW"/>
</dbReference>
<name>D7DHN0_METV0</name>
<dbReference type="InterPro" id="IPR001645">
    <property type="entry name" value="Folylpolyglutamate_synth"/>
</dbReference>
<feature type="domain" description="Mur ligase central" evidence="25">
    <location>
        <begin position="54"/>
        <end position="273"/>
    </location>
</feature>
<evidence type="ECO:0000256" key="14">
    <source>
        <dbReference type="ARBA" id="ARBA00022842"/>
    </source>
</evidence>
<dbReference type="STRING" id="666681.M301_1181"/>
<evidence type="ECO:0000259" key="24">
    <source>
        <dbReference type="Pfam" id="PF02875"/>
    </source>
</evidence>
<evidence type="ECO:0000256" key="15">
    <source>
        <dbReference type="ARBA" id="ARBA00022909"/>
    </source>
</evidence>
<feature type="domain" description="Mur ligase C-terminal" evidence="24">
    <location>
        <begin position="299"/>
        <end position="422"/>
    </location>
</feature>
<dbReference type="InterPro" id="IPR036565">
    <property type="entry name" value="Mur-like_cat_sf"/>
</dbReference>
<dbReference type="FunFam" id="3.40.1190.10:FF:000004">
    <property type="entry name" value="Dihydrofolate synthase/folylpolyglutamate synthase"/>
    <property type="match status" value="1"/>
</dbReference>
<dbReference type="InterPro" id="IPR036615">
    <property type="entry name" value="Mur_ligase_C_dom_sf"/>
</dbReference>
<keyword evidence="15" id="KW-0289">Folate biosynthesis</keyword>
<dbReference type="SUPFAM" id="SSF53623">
    <property type="entry name" value="MurD-like peptide ligases, catalytic domain"/>
    <property type="match status" value="1"/>
</dbReference>
<dbReference type="KEGG" id="meh:M301_1181"/>
<comment type="catalytic activity">
    <reaction evidence="22">
        <text>7,8-dihydropteroate + L-glutamate + ATP = 7,8-dihydrofolate + ADP + phosphate + H(+)</text>
        <dbReference type="Rhea" id="RHEA:23584"/>
        <dbReference type="ChEBI" id="CHEBI:15378"/>
        <dbReference type="ChEBI" id="CHEBI:17839"/>
        <dbReference type="ChEBI" id="CHEBI:29985"/>
        <dbReference type="ChEBI" id="CHEBI:30616"/>
        <dbReference type="ChEBI" id="CHEBI:43474"/>
        <dbReference type="ChEBI" id="CHEBI:57451"/>
        <dbReference type="ChEBI" id="CHEBI:456216"/>
        <dbReference type="EC" id="6.3.2.12"/>
    </reaction>
</comment>
<dbReference type="PANTHER" id="PTHR11136:SF0">
    <property type="entry name" value="DIHYDROFOLATE SYNTHETASE-RELATED"/>
    <property type="match status" value="1"/>
</dbReference>
<keyword evidence="12 23" id="KW-0547">Nucleotide-binding</keyword>
<comment type="catalytic activity">
    <reaction evidence="19">
        <text>(6S)-5,6,7,8-tetrahydrofolyl-(gamma-L-Glu)(n) + L-glutamate + ATP = (6S)-5,6,7,8-tetrahydrofolyl-(gamma-L-Glu)(n+1) + ADP + phosphate + H(+)</text>
        <dbReference type="Rhea" id="RHEA:10580"/>
        <dbReference type="Rhea" id="RHEA-COMP:14738"/>
        <dbReference type="Rhea" id="RHEA-COMP:14740"/>
        <dbReference type="ChEBI" id="CHEBI:15378"/>
        <dbReference type="ChEBI" id="CHEBI:29985"/>
        <dbReference type="ChEBI" id="CHEBI:30616"/>
        <dbReference type="ChEBI" id="CHEBI:43474"/>
        <dbReference type="ChEBI" id="CHEBI:141005"/>
        <dbReference type="ChEBI" id="CHEBI:456216"/>
        <dbReference type="EC" id="6.3.2.17"/>
    </reaction>
</comment>
<comment type="catalytic activity">
    <reaction evidence="21">
        <text>(6R)-5,10-methylenetetrahydrofolyl-(gamma-L-Glu)(n) + L-glutamate + ATP = (6R)-5,10-methylenetetrahydrofolyl-(gamma-L-Glu)(n+1) + ADP + phosphate + H(+)</text>
        <dbReference type="Rhea" id="RHEA:51912"/>
        <dbReference type="Rhea" id="RHEA-COMP:13257"/>
        <dbReference type="Rhea" id="RHEA-COMP:13258"/>
        <dbReference type="ChEBI" id="CHEBI:15378"/>
        <dbReference type="ChEBI" id="CHEBI:29985"/>
        <dbReference type="ChEBI" id="CHEBI:30616"/>
        <dbReference type="ChEBI" id="CHEBI:43474"/>
        <dbReference type="ChEBI" id="CHEBI:136572"/>
        <dbReference type="ChEBI" id="CHEBI:456216"/>
        <dbReference type="EC" id="6.3.2.17"/>
    </reaction>
</comment>
<dbReference type="PIRSF" id="PIRSF001563">
    <property type="entry name" value="Folylpolyglu_synth"/>
    <property type="match status" value="1"/>
</dbReference>
<dbReference type="Gene3D" id="3.90.190.20">
    <property type="entry name" value="Mur ligase, C-terminal domain"/>
    <property type="match status" value="1"/>
</dbReference>
<dbReference type="GO" id="GO:0005737">
    <property type="term" value="C:cytoplasm"/>
    <property type="evidence" value="ECO:0007669"/>
    <property type="project" value="TreeGrafter"/>
</dbReference>
<protein>
    <recommendedName>
        <fullName evidence="9">Dihydrofolate synthase/folylpolyglutamate synthase</fullName>
        <ecNumber evidence="7">6.3.2.12</ecNumber>
        <ecNumber evidence="8">6.3.2.17</ecNumber>
    </recommendedName>
    <alternativeName>
        <fullName evidence="18">Folylpoly-gamma-glutamate synthetase-dihydrofolate synthetase</fullName>
    </alternativeName>
    <alternativeName>
        <fullName evidence="16">Folylpolyglutamate synthetase</fullName>
    </alternativeName>
    <alternativeName>
        <fullName evidence="17">Tetrahydrofolylpolyglutamate synthase</fullName>
    </alternativeName>
</protein>
<accession>D7DHN0</accession>
<evidence type="ECO:0000256" key="7">
    <source>
        <dbReference type="ARBA" id="ARBA00013023"/>
    </source>
</evidence>
<evidence type="ECO:0000256" key="23">
    <source>
        <dbReference type="PIRNR" id="PIRNR001563"/>
    </source>
</evidence>
<proteinExistence type="inferred from homology"/>
<evidence type="ECO:0000256" key="12">
    <source>
        <dbReference type="ARBA" id="ARBA00022741"/>
    </source>
</evidence>
<dbReference type="InterPro" id="IPR004101">
    <property type="entry name" value="Mur_ligase_C"/>
</dbReference>
<keyword evidence="14" id="KW-0460">Magnesium</keyword>
<evidence type="ECO:0000256" key="20">
    <source>
        <dbReference type="ARBA" id="ARBA00047808"/>
    </source>
</evidence>
<dbReference type="NCBIfam" id="NF008101">
    <property type="entry name" value="PRK10846.1"/>
    <property type="match status" value="1"/>
</dbReference>
<dbReference type="GO" id="GO:0004326">
    <property type="term" value="F:tetrahydrofolylpolyglutamate synthase activity"/>
    <property type="evidence" value="ECO:0007669"/>
    <property type="project" value="UniProtKB-EC"/>
</dbReference>
<evidence type="ECO:0000256" key="4">
    <source>
        <dbReference type="ARBA" id="ARBA00005150"/>
    </source>
</evidence>
<gene>
    <name evidence="26" type="ordered locus">M301_1181</name>
</gene>
<dbReference type="GO" id="GO:0008841">
    <property type="term" value="F:dihydrofolate synthase activity"/>
    <property type="evidence" value="ECO:0007669"/>
    <property type="project" value="UniProtKB-EC"/>
</dbReference>
<evidence type="ECO:0000256" key="3">
    <source>
        <dbReference type="ARBA" id="ARBA00004799"/>
    </source>
</evidence>
<comment type="catalytic activity">
    <reaction evidence="20">
        <text>10-formyltetrahydrofolyl-(gamma-L-Glu)(n) + L-glutamate + ATP = 10-formyltetrahydrofolyl-(gamma-L-Glu)(n+1) + ADP + phosphate + H(+)</text>
        <dbReference type="Rhea" id="RHEA:51904"/>
        <dbReference type="Rhea" id="RHEA-COMP:13088"/>
        <dbReference type="Rhea" id="RHEA-COMP:14300"/>
        <dbReference type="ChEBI" id="CHEBI:15378"/>
        <dbReference type="ChEBI" id="CHEBI:29985"/>
        <dbReference type="ChEBI" id="CHEBI:30616"/>
        <dbReference type="ChEBI" id="CHEBI:43474"/>
        <dbReference type="ChEBI" id="CHEBI:134413"/>
        <dbReference type="ChEBI" id="CHEBI:456216"/>
        <dbReference type="EC" id="6.3.2.17"/>
    </reaction>
</comment>
<dbReference type="EC" id="6.3.2.12" evidence="7"/>
<dbReference type="EC" id="6.3.2.17" evidence="8"/>
<dbReference type="Gene3D" id="3.40.1190.10">
    <property type="entry name" value="Mur-like, catalytic domain"/>
    <property type="match status" value="1"/>
</dbReference>
<comment type="pathway">
    <text evidence="3">Cofactor biosynthesis; tetrahydrofolate biosynthesis; 7,8-dihydrofolate from 2-amino-4-hydroxy-6-hydroxymethyl-7,8-dihydropteridine diphosphate and 4-aminobenzoate: step 2/2.</text>
</comment>
<dbReference type="PANTHER" id="PTHR11136">
    <property type="entry name" value="FOLYLPOLYGLUTAMATE SYNTHASE-RELATED"/>
    <property type="match status" value="1"/>
</dbReference>
<dbReference type="Proteomes" id="UP000000383">
    <property type="component" value="Chromosome"/>
</dbReference>
<dbReference type="Pfam" id="PF08245">
    <property type="entry name" value="Mur_ligase_M"/>
    <property type="match status" value="1"/>
</dbReference>
<evidence type="ECO:0000256" key="9">
    <source>
        <dbReference type="ARBA" id="ARBA00019357"/>
    </source>
</evidence>
<evidence type="ECO:0000256" key="21">
    <source>
        <dbReference type="ARBA" id="ARBA00049035"/>
    </source>
</evidence>
<sequence length="432" mass="47051">MAHHMHNSKSTKNLAEWLSYIESLHPKSIAMGLDRVRQMIDRLELHPKFTIITVAGTNGKGSTCAMLEQIYTNAGYQVGCYTSPHLLRYNERVRINKQEVSDDALCAAFEAVDAGRIGANGEVISLTYFEVGTLAAMWHFMQTGVDVAILEIGLGGRLDAVNAFEPNCSIVTSIDLDHQEFLGNTRESIGFEKAGVYRTSVPAICGDANPPLSLVTFAHEVKANFKRVHHDFDFSLDGVDSWQYSAGEVTYRLPIPALKGAYQLNNAACAVSAVDSLQSRLPVTSSHIESAMRQVSLAGRFQTASTSPHVILDVAHNPHAARALAVNLNASRTPQGQTVAVFAMLADKDIQGVVQAVKDEIDLWYIAGIDNVRGASAEELAAIVSEIDPHAKFKTFQNADIAYQQACIDVGENDKILVFGSFYTVASVMQSF</sequence>
<comment type="pathway">
    <text evidence="4">Cofactor biosynthesis; tetrahydrofolylpolyglutamate biosynthesis.</text>
</comment>
<keyword evidence="13 23" id="KW-0067">ATP-binding</keyword>
<evidence type="ECO:0000256" key="2">
    <source>
        <dbReference type="ARBA" id="ARBA00002714"/>
    </source>
</evidence>